<feature type="compositionally biased region" description="Polar residues" evidence="3">
    <location>
        <begin position="650"/>
        <end position="680"/>
    </location>
</feature>
<comment type="caution">
    <text evidence="6">The sequence shown here is derived from an EMBL/GenBank/DDBJ whole genome shotgun (WGS) entry which is preliminary data.</text>
</comment>
<evidence type="ECO:0008006" key="8">
    <source>
        <dbReference type="Google" id="ProtNLM"/>
    </source>
</evidence>
<dbReference type="InterPro" id="IPR011043">
    <property type="entry name" value="Gal_Oxase/kelch_b-propeller"/>
</dbReference>
<dbReference type="AlphaFoldDB" id="A0A9P8V9H8"/>
<dbReference type="InterPro" id="IPR015915">
    <property type="entry name" value="Kelch-typ_b-propeller"/>
</dbReference>
<keyword evidence="4" id="KW-0812">Transmembrane</keyword>
<feature type="region of interest" description="Disordered" evidence="3">
    <location>
        <begin position="649"/>
        <end position="833"/>
    </location>
</feature>
<feature type="compositionally biased region" description="Low complexity" evidence="3">
    <location>
        <begin position="603"/>
        <end position="612"/>
    </location>
</feature>
<protein>
    <recommendedName>
        <fullName evidence="8">Galactose oxidase/kelch, beta-propeller</fullName>
    </recommendedName>
</protein>
<evidence type="ECO:0000256" key="2">
    <source>
        <dbReference type="ARBA" id="ARBA00022737"/>
    </source>
</evidence>
<keyword evidence="2" id="KW-0677">Repeat</keyword>
<keyword evidence="1" id="KW-0880">Kelch repeat</keyword>
<feature type="chain" id="PRO_5040464182" description="Galactose oxidase/kelch, beta-propeller" evidence="5">
    <location>
        <begin position="21"/>
        <end position="833"/>
    </location>
</feature>
<keyword evidence="7" id="KW-1185">Reference proteome</keyword>
<sequence length="833" mass="89707">MSRYALPCFLSLASAGLVSRQFEGWTPDQVNASICLWEQPRAAVIRDTVYLDGGLVYWARGLSNGEYDVLQELDNPEGFMYTLNFSQPFNVSGNITSLLTLIDKAPQGDANNFAPNYVDGAMLANDAQLTLYGGLLRMTENYPPPHQDDVLTYRKFSYGTDRESFQSSFVQERLPDGLTRYVSSGGAVNAPSELKSWYFGGLRAAGWGEIARTRSNTTYNAANISDTFITLDTTTQRRPVWTNTTLPPDVKSRANPEVVWVPVGEQGILVVIGGVTYPEWTNSKRKSENPAQSKEESDEFMRVIDIYDVASGEWYKQPTENAPTARTRACAVLAPSNDFSSFNIYYYGGYAGVDPKVEMNDEVWVLSIPSFTWTKISEGRPDYGRNGHKCLMPYPDQMMVIGGVTSQGGRGLACHLGGLIQVFNLTSGEWMDGYDPEEYADYGVPDVVRSVIGGDSTGGATLTTPTPSGWATSALGDIFQTSYATTKIQTYYPYTKAEQTGRPPVDDPNGGDDNTGGGGGGLPRWVAPVLGVVLGLVFLTALLVAFCLWRRRKILRGDGYTETTTDDNGTRILSWIRGQPAEHKALTVTTTEDTPSNAEMAEVRSPASPASPVVAPRFEMMDTAIAELPDTSRPPELPETALTPTEIINKHSNLGNPPTNQTSYYGSVSGNEASSFSRSSGVLGPGSRADSPTRGPPSPSLASPASPSRRVFSGVSGISERDTAHLRQISEVTVSSASDGGGNDSAAHGVSDQSSSSRAIPPRSVPLPCSPPSDLMSPVTPSPLSPAQISPPTAPTVAEDSDDYISSRRVPAAPGSPRRASVFRESADDMGHK</sequence>
<evidence type="ECO:0000256" key="3">
    <source>
        <dbReference type="SAM" id="MobiDB-lite"/>
    </source>
</evidence>
<evidence type="ECO:0000313" key="7">
    <source>
        <dbReference type="Proteomes" id="UP000770015"/>
    </source>
</evidence>
<feature type="compositionally biased region" description="Low complexity" evidence="3">
    <location>
        <begin position="501"/>
        <end position="512"/>
    </location>
</feature>
<gene>
    <name evidence="6" type="ORF">F5X68DRAFT_16791</name>
</gene>
<evidence type="ECO:0000256" key="5">
    <source>
        <dbReference type="SAM" id="SignalP"/>
    </source>
</evidence>
<feature type="signal peptide" evidence="5">
    <location>
        <begin position="1"/>
        <end position="20"/>
    </location>
</feature>
<reference evidence="6" key="1">
    <citation type="journal article" date="2021" name="Nat. Commun.">
        <title>Genetic determinants of endophytism in the Arabidopsis root mycobiome.</title>
        <authorList>
            <person name="Mesny F."/>
            <person name="Miyauchi S."/>
            <person name="Thiergart T."/>
            <person name="Pickel B."/>
            <person name="Atanasova L."/>
            <person name="Karlsson M."/>
            <person name="Huettel B."/>
            <person name="Barry K.W."/>
            <person name="Haridas S."/>
            <person name="Chen C."/>
            <person name="Bauer D."/>
            <person name="Andreopoulos W."/>
            <person name="Pangilinan J."/>
            <person name="LaButti K."/>
            <person name="Riley R."/>
            <person name="Lipzen A."/>
            <person name="Clum A."/>
            <person name="Drula E."/>
            <person name="Henrissat B."/>
            <person name="Kohler A."/>
            <person name="Grigoriev I.V."/>
            <person name="Martin F.M."/>
            <person name="Hacquard S."/>
        </authorList>
    </citation>
    <scope>NUCLEOTIDE SEQUENCE</scope>
    <source>
        <strain evidence="6">MPI-SDFR-AT-0117</strain>
    </source>
</reference>
<dbReference type="Gene3D" id="2.120.10.80">
    <property type="entry name" value="Kelch-type beta propeller"/>
    <property type="match status" value="1"/>
</dbReference>
<evidence type="ECO:0000313" key="6">
    <source>
        <dbReference type="EMBL" id="KAH6685748.1"/>
    </source>
</evidence>
<dbReference type="SUPFAM" id="SSF50965">
    <property type="entry name" value="Galactose oxidase, central domain"/>
    <property type="match status" value="1"/>
</dbReference>
<keyword evidence="5" id="KW-0732">Signal</keyword>
<dbReference type="Proteomes" id="UP000770015">
    <property type="component" value="Unassembled WGS sequence"/>
</dbReference>
<keyword evidence="4" id="KW-0472">Membrane</keyword>
<name>A0A9P8V9H8_9PEZI</name>
<keyword evidence="4" id="KW-1133">Transmembrane helix</keyword>
<feature type="region of interest" description="Disordered" evidence="3">
    <location>
        <begin position="496"/>
        <end position="519"/>
    </location>
</feature>
<dbReference type="EMBL" id="JAGSXJ010000014">
    <property type="protein sequence ID" value="KAH6685748.1"/>
    <property type="molecule type" value="Genomic_DNA"/>
</dbReference>
<accession>A0A9P8V9H8</accession>
<proteinExistence type="predicted"/>
<evidence type="ECO:0000256" key="4">
    <source>
        <dbReference type="SAM" id="Phobius"/>
    </source>
</evidence>
<dbReference type="PANTHER" id="PTHR46228">
    <property type="entry name" value="KELCH DOMAIN-CONTAINING PROTEIN"/>
    <property type="match status" value="1"/>
</dbReference>
<evidence type="ECO:0000256" key="1">
    <source>
        <dbReference type="ARBA" id="ARBA00022441"/>
    </source>
</evidence>
<organism evidence="6 7">
    <name type="scientific">Plectosphaerella plurivora</name>
    <dbReference type="NCBI Taxonomy" id="936078"/>
    <lineage>
        <taxon>Eukaryota</taxon>
        <taxon>Fungi</taxon>
        <taxon>Dikarya</taxon>
        <taxon>Ascomycota</taxon>
        <taxon>Pezizomycotina</taxon>
        <taxon>Sordariomycetes</taxon>
        <taxon>Hypocreomycetidae</taxon>
        <taxon>Glomerellales</taxon>
        <taxon>Plectosphaerellaceae</taxon>
        <taxon>Plectosphaerella</taxon>
    </lineage>
</organism>
<dbReference type="OrthoDB" id="10251809at2759"/>
<feature type="region of interest" description="Disordered" evidence="3">
    <location>
        <begin position="591"/>
        <end position="612"/>
    </location>
</feature>
<dbReference type="PANTHER" id="PTHR46228:SF2">
    <property type="entry name" value="KELCH REPEAT PROTEIN (AFU_ORTHOLOGUE AFUA_4G14350)"/>
    <property type="match status" value="1"/>
</dbReference>
<feature type="transmembrane region" description="Helical" evidence="4">
    <location>
        <begin position="525"/>
        <end position="549"/>
    </location>
</feature>